<evidence type="ECO:0000256" key="1">
    <source>
        <dbReference type="ARBA" id="ARBA00008455"/>
    </source>
</evidence>
<keyword evidence="3" id="KW-0378">Hydrolase</keyword>
<comment type="similarity">
    <text evidence="1">Belongs to the peptidase C1 family.</text>
</comment>
<dbReference type="Gene3D" id="3.90.70.10">
    <property type="entry name" value="Cysteine proteinases"/>
    <property type="match status" value="1"/>
</dbReference>
<dbReference type="PROSITE" id="PS00139">
    <property type="entry name" value="THIOL_PROTEASE_CYS"/>
    <property type="match status" value="1"/>
</dbReference>
<dbReference type="InterPro" id="IPR013128">
    <property type="entry name" value="Peptidase_C1A"/>
</dbReference>
<evidence type="ECO:0000256" key="4">
    <source>
        <dbReference type="ARBA" id="ARBA00022807"/>
    </source>
</evidence>
<evidence type="ECO:0000256" key="6">
    <source>
        <dbReference type="SAM" id="SignalP"/>
    </source>
</evidence>
<dbReference type="InterPro" id="IPR025660">
    <property type="entry name" value="Pept_his_AS"/>
</dbReference>
<evidence type="ECO:0000313" key="9">
    <source>
        <dbReference type="WBParaSite" id="scf7180000419450.g3781"/>
    </source>
</evidence>
<feature type="signal peptide" evidence="6">
    <location>
        <begin position="1"/>
        <end position="21"/>
    </location>
</feature>
<feature type="chain" id="PRO_5037309169" evidence="6">
    <location>
        <begin position="22"/>
        <end position="388"/>
    </location>
</feature>
<dbReference type="PANTHER" id="PTHR12411">
    <property type="entry name" value="CYSTEINE PROTEASE FAMILY C1-RELATED"/>
    <property type="match status" value="1"/>
</dbReference>
<dbReference type="InterPro" id="IPR038765">
    <property type="entry name" value="Papain-like_cys_pep_sf"/>
</dbReference>
<keyword evidence="2" id="KW-0645">Protease</keyword>
<keyword evidence="8" id="KW-1185">Reference proteome</keyword>
<organism evidence="8 9">
    <name type="scientific">Meloidogyne floridensis</name>
    <dbReference type="NCBI Taxonomy" id="298350"/>
    <lineage>
        <taxon>Eukaryota</taxon>
        <taxon>Metazoa</taxon>
        <taxon>Ecdysozoa</taxon>
        <taxon>Nematoda</taxon>
        <taxon>Chromadorea</taxon>
        <taxon>Rhabditida</taxon>
        <taxon>Tylenchina</taxon>
        <taxon>Tylenchomorpha</taxon>
        <taxon>Tylenchoidea</taxon>
        <taxon>Meloidogynidae</taxon>
        <taxon>Meloidogyninae</taxon>
        <taxon>Meloidogyne</taxon>
    </lineage>
</organism>
<dbReference type="GO" id="GO:0006508">
    <property type="term" value="P:proteolysis"/>
    <property type="evidence" value="ECO:0007669"/>
    <property type="project" value="UniProtKB-KW"/>
</dbReference>
<name>A0A915NQC5_9BILA</name>
<feature type="domain" description="Peptidase C1A papain C-terminal" evidence="7">
    <location>
        <begin position="161"/>
        <end position="387"/>
    </location>
</feature>
<proteinExistence type="inferred from homology"/>
<evidence type="ECO:0000259" key="7">
    <source>
        <dbReference type="SMART" id="SM00645"/>
    </source>
</evidence>
<dbReference type="InterPro" id="IPR000668">
    <property type="entry name" value="Peptidase_C1A_C"/>
</dbReference>
<dbReference type="Pfam" id="PF00112">
    <property type="entry name" value="Peptidase_C1"/>
    <property type="match status" value="1"/>
</dbReference>
<dbReference type="WBParaSite" id="scf7180000419450.g3781">
    <property type="protein sequence ID" value="scf7180000419450.g3781"/>
    <property type="gene ID" value="scf7180000419450.g3781"/>
</dbReference>
<dbReference type="PROSITE" id="PS00639">
    <property type="entry name" value="THIOL_PROTEASE_HIS"/>
    <property type="match status" value="1"/>
</dbReference>
<dbReference type="SMART" id="SM00645">
    <property type="entry name" value="Pept_C1"/>
    <property type="match status" value="1"/>
</dbReference>
<dbReference type="Proteomes" id="UP000887560">
    <property type="component" value="Unplaced"/>
</dbReference>
<evidence type="ECO:0000256" key="3">
    <source>
        <dbReference type="ARBA" id="ARBA00022801"/>
    </source>
</evidence>
<dbReference type="AlphaFoldDB" id="A0A915NQC5"/>
<evidence type="ECO:0000256" key="5">
    <source>
        <dbReference type="SAM" id="MobiDB-lite"/>
    </source>
</evidence>
<dbReference type="SUPFAM" id="SSF54001">
    <property type="entry name" value="Cysteine proteinases"/>
    <property type="match status" value="1"/>
</dbReference>
<reference evidence="9" key="1">
    <citation type="submission" date="2022-11" db="UniProtKB">
        <authorList>
            <consortium name="WormBaseParasite"/>
        </authorList>
    </citation>
    <scope>IDENTIFICATION</scope>
</reference>
<keyword evidence="6" id="KW-0732">Signal</keyword>
<dbReference type="InterPro" id="IPR000169">
    <property type="entry name" value="Pept_cys_AS"/>
</dbReference>
<dbReference type="GO" id="GO:0008234">
    <property type="term" value="F:cysteine-type peptidase activity"/>
    <property type="evidence" value="ECO:0007669"/>
    <property type="project" value="UniProtKB-KW"/>
</dbReference>
<keyword evidence="4" id="KW-0788">Thiol protease</keyword>
<feature type="region of interest" description="Disordered" evidence="5">
    <location>
        <begin position="127"/>
        <end position="154"/>
    </location>
</feature>
<evidence type="ECO:0000256" key="2">
    <source>
        <dbReference type="ARBA" id="ARBA00022670"/>
    </source>
</evidence>
<sequence length="388" mass="43320">MKKIIILFSIFLITNISLTTSDPLEDLLGGLLGGILGGVLGTLKNLLRNLLGSTLLLSEEDLSDLAEKLKELSKLGYKISSEELLKRAKEIAEINRLAGGEWTAHFNLESLLPLEVQKRLCGSFTTKANKGNDDEDGADEDGPPREKRQARRSKRAASCTYNIEFDARDRWPGCKSFINYVQTQGHCGSCWAHSAASCYTDRYCIDQAKKGASIPFNASYIFSAYEILSCSRENGCKGGSEEEAYGWIKKNGICTGTDYQRQDGCKPYPFNLATKSPQPTVKDVGILEGEDNIKIELSRYGSVSASFNAYEDFHYYKDGVYSHVWGYKPIGHSVVIVGYGTATCDGKKIPFWIIRNSYSITWGMGGFFYMRRGYNECDVEKYISYPIF</sequence>
<accession>A0A915NQC5</accession>
<dbReference type="PRINTS" id="PR00705">
    <property type="entry name" value="PAPAIN"/>
</dbReference>
<evidence type="ECO:0000313" key="8">
    <source>
        <dbReference type="Proteomes" id="UP000887560"/>
    </source>
</evidence>
<protein>
    <submittedName>
        <fullName evidence="9">Peptidase C1A papain C-terminal domain-containing protein</fullName>
    </submittedName>
</protein>